<dbReference type="Proteomes" id="UP000005222">
    <property type="component" value="Chromosome K"/>
</dbReference>
<dbReference type="GO" id="GO:0042407">
    <property type="term" value="P:cristae formation"/>
    <property type="evidence" value="ECO:0007669"/>
    <property type="project" value="InterPro"/>
</dbReference>
<dbReference type="PANTHER" id="PTHR28268:SF1">
    <property type="entry name" value="MICOS SUBUNIT MIC26"/>
    <property type="match status" value="1"/>
</dbReference>
<dbReference type="GO" id="GO:0061617">
    <property type="term" value="C:MICOS complex"/>
    <property type="evidence" value="ECO:0007669"/>
    <property type="project" value="UniProtKB-UniRule"/>
</dbReference>
<dbReference type="eggNOG" id="ENOG502S70K">
    <property type="taxonomic scope" value="Eukaryota"/>
</dbReference>
<reference evidence="2" key="1">
    <citation type="submission" date="2011-10" db="EMBL/GenBank/DDBJ databases">
        <authorList>
            <person name="Genoscope - CEA"/>
        </authorList>
    </citation>
    <scope>NUCLEOTIDE SEQUENCE</scope>
</reference>
<keyword evidence="1" id="KW-0496">Mitochondrion</keyword>
<dbReference type="InterPro" id="IPR033181">
    <property type="entry name" value="Mic26_fungi"/>
</dbReference>
<dbReference type="EMBL" id="FO082048">
    <property type="protein sequence ID" value="CCE84722.1"/>
    <property type="molecule type" value="Genomic_DNA"/>
</dbReference>
<dbReference type="EMBL" id="FO082049">
    <property type="protein sequence ID" value="CCE83691.1"/>
    <property type="molecule type" value="Genomic_DNA"/>
</dbReference>
<gene>
    <name evidence="2" type="primary">Piso0_004276</name>
    <name evidence="2" type="ORF">GNLVRS01_PISO0K13320g</name>
    <name evidence="3" type="ORF">GNLVRS01_PISO0L13321g</name>
</gene>
<evidence type="ECO:0000313" key="2">
    <source>
        <dbReference type="EMBL" id="CCE83691.1"/>
    </source>
</evidence>
<dbReference type="AlphaFoldDB" id="G8YB27"/>
<reference evidence="4" key="2">
    <citation type="journal article" date="2012" name="G3 (Bethesda)">
        <title>Pichia sorbitophila, an interspecies yeast hybrid reveals early steps of genome resolution following polyploidization.</title>
        <authorList>
            <person name="Leh Louis V."/>
            <person name="Despons L."/>
            <person name="Friedrich A."/>
            <person name="Martin T."/>
            <person name="Durrens P."/>
            <person name="Casaregola S."/>
            <person name="Neuveglise C."/>
            <person name="Fairhead C."/>
            <person name="Marck C."/>
            <person name="Cruz J.A."/>
            <person name="Straub M.L."/>
            <person name="Kugler V."/>
            <person name="Sacerdot C."/>
            <person name="Uzunov Z."/>
            <person name="Thierry A."/>
            <person name="Weiss S."/>
            <person name="Bleykasten C."/>
            <person name="De Montigny J."/>
            <person name="Jacques N."/>
            <person name="Jung P."/>
            <person name="Lemaire M."/>
            <person name="Mallet S."/>
            <person name="Morel G."/>
            <person name="Richard G.F."/>
            <person name="Sarkar A."/>
            <person name="Savel G."/>
            <person name="Schacherer J."/>
            <person name="Seret M.L."/>
            <person name="Talla E."/>
            <person name="Samson G."/>
            <person name="Jubin C."/>
            <person name="Poulain J."/>
            <person name="Vacherie B."/>
            <person name="Barbe V."/>
            <person name="Pelletier E."/>
            <person name="Sherman D.J."/>
            <person name="Westhof E."/>
            <person name="Weissenbach J."/>
            <person name="Baret P.V."/>
            <person name="Wincker P."/>
            <person name="Gaillardin C."/>
            <person name="Dujon B."/>
            <person name="Souciet J.L."/>
        </authorList>
    </citation>
    <scope>NUCLEOTIDE SEQUENCE [LARGE SCALE GENOMIC DNA]</scope>
    <source>
        <strain evidence="4">ATCC MYA-4447 / BCRC 22081 / CBS 7064 / NBRC 10061 / NRRL Y-12695</strain>
    </source>
</reference>
<dbReference type="FunCoup" id="G8YB27">
    <property type="interactions" value="52"/>
</dbReference>
<evidence type="ECO:0000313" key="3">
    <source>
        <dbReference type="EMBL" id="CCE84722.1"/>
    </source>
</evidence>
<dbReference type="HOGENOM" id="CLU_086433_0_0_1"/>
<keyword evidence="4" id="KW-1185">Reference proteome</keyword>
<evidence type="ECO:0000256" key="1">
    <source>
        <dbReference type="RuleBase" id="RU363021"/>
    </source>
</evidence>
<dbReference type="OrthoDB" id="2399148at2759"/>
<keyword evidence="1" id="KW-0999">Mitochondrion inner membrane</keyword>
<comment type="subunit">
    <text evidence="1">Component of the mitochondrial contact site and cristae organizing system (MICOS) complex.</text>
</comment>
<dbReference type="InterPro" id="IPR019166">
    <property type="entry name" value="MIC26/MIC27"/>
</dbReference>
<sequence>MYKGLKTVRLIPLVGLAAYSSVSSPILNEGKRSFYEDDKEVVPVPGTVVPSSGTEIESLGPNKLVDGVSIRSSSAMESFFGNIRQNLLKGTDYLQERLNEGYAKYNTTERRVSNQLSELHEKSEDLLPNSIYVVIAVLSGNIFARQRNILAKATFPVVLGVASFKYFLPQTFSNVKDFIWSVEKQKIPAVASQQEYALSKASEFAHKIEETSASSQRRVHNGVSYLKKSISDITGLNIDEEVSKK</sequence>
<comment type="function">
    <text evidence="1">Component of the MICOS complex, a large protein complex of the mitochondrial inner membrane that plays crucial roles in the maintenance of crista junctions, inner membrane architecture, and formation of contact sites to the outer membrane.</text>
</comment>
<dbReference type="GO" id="GO:0044284">
    <property type="term" value="C:mitochondrial crista junction"/>
    <property type="evidence" value="ECO:0007669"/>
    <property type="project" value="TreeGrafter"/>
</dbReference>
<dbReference type="Proteomes" id="UP000005222">
    <property type="component" value="Chromosome L"/>
</dbReference>
<dbReference type="STRING" id="559304.G8YB27"/>
<dbReference type="PANTHER" id="PTHR28268">
    <property type="entry name" value="MICOS SUBUNIT MIC26"/>
    <property type="match status" value="1"/>
</dbReference>
<organism evidence="2 4">
    <name type="scientific">Pichia sorbitophila (strain ATCC MYA-4447 / BCRC 22081 / CBS 7064 / NBRC 10061 / NRRL Y-12695)</name>
    <name type="common">Hybrid yeast</name>
    <dbReference type="NCBI Taxonomy" id="559304"/>
    <lineage>
        <taxon>Eukaryota</taxon>
        <taxon>Fungi</taxon>
        <taxon>Dikarya</taxon>
        <taxon>Ascomycota</taxon>
        <taxon>Saccharomycotina</taxon>
        <taxon>Pichiomycetes</taxon>
        <taxon>Debaryomycetaceae</taxon>
        <taxon>Millerozyma</taxon>
    </lineage>
</organism>
<dbReference type="Pfam" id="PF09769">
    <property type="entry name" value="ApoO"/>
    <property type="match status" value="1"/>
</dbReference>
<keyword evidence="1" id="KW-0472">Membrane</keyword>
<comment type="subcellular location">
    <subcellularLocation>
        <location evidence="1">Mitochondrion inner membrane</location>
    </subcellularLocation>
</comment>
<proteinExistence type="predicted"/>
<protein>
    <recommendedName>
        <fullName evidence="1">MICOS complex subunit</fullName>
    </recommendedName>
</protein>
<accession>G8YB27</accession>
<dbReference type="InParanoid" id="G8YB27"/>
<evidence type="ECO:0000313" key="4">
    <source>
        <dbReference type="Proteomes" id="UP000005222"/>
    </source>
</evidence>
<name>G8YB27_PICSO</name>